<evidence type="ECO:0000313" key="3">
    <source>
        <dbReference type="Proteomes" id="UP001597353"/>
    </source>
</evidence>
<dbReference type="EMBL" id="JBHUGH010000003">
    <property type="protein sequence ID" value="MFD1911403.1"/>
    <property type="molecule type" value="Genomic_DNA"/>
</dbReference>
<keyword evidence="1" id="KW-1133">Transmembrane helix</keyword>
<keyword evidence="3" id="KW-1185">Reference proteome</keyword>
<name>A0ABW4S2S7_9RHOB</name>
<organism evidence="2 3">
    <name type="scientific">Halodurantibacterium flavum</name>
    <dbReference type="NCBI Taxonomy" id="1382802"/>
    <lineage>
        <taxon>Bacteria</taxon>
        <taxon>Pseudomonadati</taxon>
        <taxon>Pseudomonadota</taxon>
        <taxon>Alphaproteobacteria</taxon>
        <taxon>Rhodobacterales</taxon>
        <taxon>Paracoccaceae</taxon>
        <taxon>Halodurantibacterium</taxon>
    </lineage>
</organism>
<sequence length="59" mass="6760">MRIEDVLGWAKTIGGMAQTACRGLDRVRGRVIPTMISDYLVWILVCWLRAWSRMTMTSS</sequence>
<dbReference type="Proteomes" id="UP001597353">
    <property type="component" value="Unassembled WGS sequence"/>
</dbReference>
<comment type="caution">
    <text evidence="2">The sequence shown here is derived from an EMBL/GenBank/DDBJ whole genome shotgun (WGS) entry which is preliminary data.</text>
</comment>
<feature type="transmembrane region" description="Helical" evidence="1">
    <location>
        <begin position="32"/>
        <end position="51"/>
    </location>
</feature>
<keyword evidence="1" id="KW-0812">Transmembrane</keyword>
<reference evidence="3" key="1">
    <citation type="journal article" date="2019" name="Int. J. Syst. Evol. Microbiol.">
        <title>The Global Catalogue of Microorganisms (GCM) 10K type strain sequencing project: providing services to taxonomists for standard genome sequencing and annotation.</title>
        <authorList>
            <consortium name="The Broad Institute Genomics Platform"/>
            <consortium name="The Broad Institute Genome Sequencing Center for Infectious Disease"/>
            <person name="Wu L."/>
            <person name="Ma J."/>
        </authorList>
    </citation>
    <scope>NUCLEOTIDE SEQUENCE [LARGE SCALE GENOMIC DNA]</scope>
    <source>
        <strain evidence="3">CGMCC 4.7242</strain>
    </source>
</reference>
<protein>
    <submittedName>
        <fullName evidence="2">Uncharacterized protein</fullName>
    </submittedName>
</protein>
<gene>
    <name evidence="2" type="ORF">ACFSGJ_04150</name>
</gene>
<proteinExistence type="predicted"/>
<accession>A0ABW4S2S7</accession>
<keyword evidence="1" id="KW-0472">Membrane</keyword>
<evidence type="ECO:0000313" key="2">
    <source>
        <dbReference type="EMBL" id="MFD1911403.1"/>
    </source>
</evidence>
<evidence type="ECO:0000256" key="1">
    <source>
        <dbReference type="SAM" id="Phobius"/>
    </source>
</evidence>
<dbReference type="RefSeq" id="WP_390259734.1">
    <property type="nucleotide sequence ID" value="NZ_JBHUGH010000003.1"/>
</dbReference>